<reference evidence="1" key="1">
    <citation type="submission" date="2020-08" db="EMBL/GenBank/DDBJ databases">
        <title>Multicomponent nature underlies the extraordinary mechanical properties of spider dragline silk.</title>
        <authorList>
            <person name="Kono N."/>
            <person name="Nakamura H."/>
            <person name="Mori M."/>
            <person name="Yoshida Y."/>
            <person name="Ohtoshi R."/>
            <person name="Malay A.D."/>
            <person name="Moran D.A.P."/>
            <person name="Tomita M."/>
            <person name="Numata K."/>
            <person name="Arakawa K."/>
        </authorList>
    </citation>
    <scope>NUCLEOTIDE SEQUENCE</scope>
</reference>
<accession>A0A8X6PYF4</accession>
<dbReference type="EMBL" id="BMAW01073355">
    <property type="protein sequence ID" value="GFT87433.1"/>
    <property type="molecule type" value="Genomic_DNA"/>
</dbReference>
<evidence type="ECO:0000313" key="1">
    <source>
        <dbReference type="EMBL" id="GFT87433.1"/>
    </source>
</evidence>
<comment type="caution">
    <text evidence="1">The sequence shown here is derived from an EMBL/GenBank/DDBJ whole genome shotgun (WGS) entry which is preliminary data.</text>
</comment>
<name>A0A8X6PYF4_NEPPI</name>
<organism evidence="1 2">
    <name type="scientific">Nephila pilipes</name>
    <name type="common">Giant wood spider</name>
    <name type="synonym">Nephila maculata</name>
    <dbReference type="NCBI Taxonomy" id="299642"/>
    <lineage>
        <taxon>Eukaryota</taxon>
        <taxon>Metazoa</taxon>
        <taxon>Ecdysozoa</taxon>
        <taxon>Arthropoda</taxon>
        <taxon>Chelicerata</taxon>
        <taxon>Arachnida</taxon>
        <taxon>Araneae</taxon>
        <taxon>Araneomorphae</taxon>
        <taxon>Entelegynae</taxon>
        <taxon>Araneoidea</taxon>
        <taxon>Nephilidae</taxon>
        <taxon>Nephila</taxon>
    </lineage>
</organism>
<gene>
    <name evidence="1" type="ORF">NPIL_497861</name>
</gene>
<dbReference type="Proteomes" id="UP000887013">
    <property type="component" value="Unassembled WGS sequence"/>
</dbReference>
<sequence>MPLLCCAWRYILTFRQGIHQGVSVIAFCRYHPTDAVPDIFHSASQPPACALDRCYLCLLIGDVLMFSCHPSCSSHLAVIAFSEGCLPKSICYRLVIEEDGKIFSGIAFLLR</sequence>
<dbReference type="AlphaFoldDB" id="A0A8X6PYF4"/>
<evidence type="ECO:0000313" key="2">
    <source>
        <dbReference type="Proteomes" id="UP000887013"/>
    </source>
</evidence>
<proteinExistence type="predicted"/>
<protein>
    <submittedName>
        <fullName evidence="1">Uncharacterized protein</fullName>
    </submittedName>
</protein>
<keyword evidence="2" id="KW-1185">Reference proteome</keyword>